<dbReference type="EMBL" id="RJTM01000201">
    <property type="protein sequence ID" value="RNL68604.1"/>
    <property type="molecule type" value="Genomic_DNA"/>
</dbReference>
<evidence type="ECO:0000313" key="1">
    <source>
        <dbReference type="EMBL" id="RNL68604.1"/>
    </source>
</evidence>
<dbReference type="AlphaFoldDB" id="A0A3N0CYV5"/>
<evidence type="ECO:0000313" key="2">
    <source>
        <dbReference type="Proteomes" id="UP000267469"/>
    </source>
</evidence>
<reference evidence="1 2" key="1">
    <citation type="submission" date="2018-10" db="EMBL/GenBank/DDBJ databases">
        <title>Sinomicrobium pectinilyticum sp. nov., a pectinase-producing bacterium isolated from alkaline and saline soil, and emended description of the genus Sinomicrobium.</title>
        <authorList>
            <person name="Cheng B."/>
            <person name="Li C."/>
            <person name="Lai Q."/>
            <person name="Du M."/>
            <person name="Shao Z."/>
            <person name="Xu P."/>
            <person name="Yang C."/>
        </authorList>
    </citation>
    <scope>NUCLEOTIDE SEQUENCE [LARGE SCALE GENOMIC DNA]</scope>
    <source>
        <strain evidence="1 2">5DNS001</strain>
    </source>
</reference>
<sequence>MRNIFTTISSYVPSTWGRARVGVLFLLLPFAFYAQTNTFPDSGNVGIGTVNPTSILEVEKNFNGSTMLTISNNDDGNSARRGIFIGNGASGSSVYLLSTSPNYNVVDSWGNAAVLGVDSQLSNGLIVRTSKGSIRFQPAGTSDKIVFAETGNVGIGTTNPGTWKLAVNGNIRAKEIKVE</sequence>
<protein>
    <submittedName>
        <fullName evidence="1">Uncharacterized protein</fullName>
    </submittedName>
</protein>
<comment type="caution">
    <text evidence="1">The sequence shown here is derived from an EMBL/GenBank/DDBJ whole genome shotgun (WGS) entry which is preliminary data.</text>
</comment>
<dbReference type="Proteomes" id="UP000267469">
    <property type="component" value="Unassembled WGS sequence"/>
</dbReference>
<gene>
    <name evidence="1" type="ORF">ED312_23170</name>
</gene>
<feature type="non-terminal residue" evidence="1">
    <location>
        <position position="179"/>
    </location>
</feature>
<keyword evidence="2" id="KW-1185">Reference proteome</keyword>
<organism evidence="1 2">
    <name type="scientific">Sinomicrobium pectinilyticum</name>
    <dbReference type="NCBI Taxonomy" id="1084421"/>
    <lineage>
        <taxon>Bacteria</taxon>
        <taxon>Pseudomonadati</taxon>
        <taxon>Bacteroidota</taxon>
        <taxon>Flavobacteriia</taxon>
        <taxon>Flavobacteriales</taxon>
        <taxon>Flavobacteriaceae</taxon>
        <taxon>Sinomicrobium</taxon>
    </lineage>
</organism>
<name>A0A3N0CYV5_SINP1</name>
<accession>A0A3N0CYV5</accession>
<proteinExistence type="predicted"/>